<organism evidence="2 3">
    <name type="scientific">Lasiosphaeris hirsuta</name>
    <dbReference type="NCBI Taxonomy" id="260670"/>
    <lineage>
        <taxon>Eukaryota</taxon>
        <taxon>Fungi</taxon>
        <taxon>Dikarya</taxon>
        <taxon>Ascomycota</taxon>
        <taxon>Pezizomycotina</taxon>
        <taxon>Sordariomycetes</taxon>
        <taxon>Sordariomycetidae</taxon>
        <taxon>Sordariales</taxon>
        <taxon>Lasiosphaeriaceae</taxon>
        <taxon>Lasiosphaeris</taxon>
    </lineage>
</organism>
<dbReference type="InterPro" id="IPR015943">
    <property type="entry name" value="WD40/YVTN_repeat-like_dom_sf"/>
</dbReference>
<evidence type="ECO:0000256" key="1">
    <source>
        <dbReference type="SAM" id="MobiDB-lite"/>
    </source>
</evidence>
<dbReference type="AlphaFoldDB" id="A0AA39ZVS0"/>
<keyword evidence="3" id="KW-1185">Reference proteome</keyword>
<feature type="region of interest" description="Disordered" evidence="1">
    <location>
        <begin position="1"/>
        <end position="24"/>
    </location>
</feature>
<reference evidence="2" key="1">
    <citation type="submission" date="2023-06" db="EMBL/GenBank/DDBJ databases">
        <title>Genome-scale phylogeny and comparative genomics of the fungal order Sordariales.</title>
        <authorList>
            <consortium name="Lawrence Berkeley National Laboratory"/>
            <person name="Hensen N."/>
            <person name="Bonometti L."/>
            <person name="Westerberg I."/>
            <person name="Brannstrom I.O."/>
            <person name="Guillou S."/>
            <person name="Cros-Aarteil S."/>
            <person name="Calhoun S."/>
            <person name="Haridas S."/>
            <person name="Kuo A."/>
            <person name="Mondo S."/>
            <person name="Pangilinan J."/>
            <person name="Riley R."/>
            <person name="Labutti K."/>
            <person name="Andreopoulos B."/>
            <person name="Lipzen A."/>
            <person name="Chen C."/>
            <person name="Yanf M."/>
            <person name="Daum C."/>
            <person name="Ng V."/>
            <person name="Clum A."/>
            <person name="Steindorff A."/>
            <person name="Ohm R."/>
            <person name="Martin F."/>
            <person name="Silar P."/>
            <person name="Natvig D."/>
            <person name="Lalanne C."/>
            <person name="Gautier V."/>
            <person name="Ament-Velasquez S.L."/>
            <person name="Kruys A."/>
            <person name="Hutchinson M.I."/>
            <person name="Powell A.J."/>
            <person name="Barry K."/>
            <person name="Miller A.N."/>
            <person name="Grigoriev I.V."/>
            <person name="Debuchy R."/>
            <person name="Gladieux P."/>
            <person name="Thoren M.H."/>
            <person name="Johannesson H."/>
        </authorList>
    </citation>
    <scope>NUCLEOTIDE SEQUENCE</scope>
    <source>
        <strain evidence="2">SMH4607-1</strain>
    </source>
</reference>
<dbReference type="InterPro" id="IPR011047">
    <property type="entry name" value="Quinoprotein_ADH-like_sf"/>
</dbReference>
<dbReference type="SUPFAM" id="SSF50998">
    <property type="entry name" value="Quinoprotein alcohol dehydrogenase-like"/>
    <property type="match status" value="1"/>
</dbReference>
<dbReference type="Proteomes" id="UP001172102">
    <property type="component" value="Unassembled WGS sequence"/>
</dbReference>
<accession>A0AA39ZVS0</accession>
<proteinExistence type="predicted"/>
<dbReference type="Gene3D" id="2.130.10.10">
    <property type="entry name" value="YVTN repeat-like/Quinoprotein amine dehydrogenase"/>
    <property type="match status" value="1"/>
</dbReference>
<name>A0AA39ZVS0_9PEZI</name>
<evidence type="ECO:0000313" key="3">
    <source>
        <dbReference type="Proteomes" id="UP001172102"/>
    </source>
</evidence>
<protein>
    <submittedName>
        <fullName evidence="2">Uncharacterized protein</fullName>
    </submittedName>
</protein>
<dbReference type="PANTHER" id="PTHR32303">
    <property type="entry name" value="QUINOPROTEIN ALCOHOL DEHYDROGENASE (CYTOCHROME C)"/>
    <property type="match status" value="1"/>
</dbReference>
<gene>
    <name evidence="2" type="ORF">B0H67DRAFT_686906</name>
</gene>
<evidence type="ECO:0000313" key="2">
    <source>
        <dbReference type="EMBL" id="KAK0704548.1"/>
    </source>
</evidence>
<dbReference type="EMBL" id="JAUKUA010000007">
    <property type="protein sequence ID" value="KAK0704548.1"/>
    <property type="molecule type" value="Genomic_DNA"/>
</dbReference>
<sequence length="428" mass="47005">MASTSPDDVSGPASLPLRDSSTEIAKYPRRVPTDSSFYDFHGTRYSAKIPDAQTWIYAREARQQQATVDPNLVRNGKDEIKYPSFFNNYDNKLNLSTPGSLKPNGRAAWVHQPLIPGQVTAWNGECAPGAVRSFYTRGNSGQFDVGYHPLNDRSGFSMATYHPAARIASGLQQKSQEEWQRLGRQRQEQQARWERWDRRQQHWVHQLPILDAFSAACGYPGLFPQNKTLCPQVPGLDYDFGMAPAYVDASTTTTPHGKDIVVVGQKSGILPGGLGGGLSWGMAADDTRTYFTAINWGFADFRLQPSGQQLVNRSAYGAVSIADGTILWEVPVPNSGTSYAPPSVVGDVVLVGKTGIDPNATQNYDMTNASLIALDKQTGRLVREYVLDTNFHSGVAIRDEYVLFGLGYDGFQPSAKANGSITVMKVRK</sequence>
<dbReference type="PANTHER" id="PTHR32303:SF10">
    <property type="entry name" value="OUTER MEMBRANE PROTEIN ASSEMBLY FACTOR BAMB"/>
    <property type="match status" value="1"/>
</dbReference>
<comment type="caution">
    <text evidence="2">The sequence shown here is derived from an EMBL/GenBank/DDBJ whole genome shotgun (WGS) entry which is preliminary data.</text>
</comment>